<dbReference type="SMART" id="SM00257">
    <property type="entry name" value="LysM"/>
    <property type="match status" value="2"/>
</dbReference>
<dbReference type="KEGG" id="pmc:P9515_03621"/>
<dbReference type="InterPro" id="IPR036779">
    <property type="entry name" value="LysM_dom_sf"/>
</dbReference>
<sequence>MKSTFILFACIINFFNPNFIKAEEIIDSSNNQIENATNAESTKTEISDFNKIHIVQVGDTITSISKFYSLKKDLIIKLNNLKDENYIYVGQNLKISDPSQEIKHNDGLDNSYHIVQEGESLTEISAKYGLNFKDLIEINNLKNPDSLQVSSKLFLRKKNIISKKVKASYKEEEIDQLISKKKKNYGPITTQQNELEELNGRKILNALNQNNKKVIISIKCETKDLDVRIPGRKWRGWIPAKEEFEKNLINDFC</sequence>
<proteinExistence type="predicted"/>
<reference evidence="2 3" key="1">
    <citation type="journal article" date="2007" name="PLoS Genet.">
        <title>Patterns and implications of gene gain and loss in the evolution of Prochlorococcus.</title>
        <authorList>
            <person name="Kettler G.C."/>
            <person name="Martiny A.C."/>
            <person name="Huang K."/>
            <person name="Zucker J."/>
            <person name="Coleman M.L."/>
            <person name="Rodrigue S."/>
            <person name="Chen F."/>
            <person name="Lapidus A."/>
            <person name="Ferriera S."/>
            <person name="Johnson J."/>
            <person name="Steglich C."/>
            <person name="Church G.M."/>
            <person name="Richardson P."/>
            <person name="Chisholm S.W."/>
        </authorList>
    </citation>
    <scope>NUCLEOTIDE SEQUENCE [LARGE SCALE GENOMIC DNA]</scope>
    <source>
        <strain evidence="2 3">MIT 9515</strain>
    </source>
</reference>
<dbReference type="PANTHER" id="PTHR33734">
    <property type="entry name" value="LYSM DOMAIN-CONTAINING GPI-ANCHORED PROTEIN 2"/>
    <property type="match status" value="1"/>
</dbReference>
<organism evidence="2 3">
    <name type="scientific">Prochlorococcus marinus (strain MIT 9515)</name>
    <dbReference type="NCBI Taxonomy" id="167542"/>
    <lineage>
        <taxon>Bacteria</taxon>
        <taxon>Bacillati</taxon>
        <taxon>Cyanobacteriota</taxon>
        <taxon>Cyanophyceae</taxon>
        <taxon>Synechococcales</taxon>
        <taxon>Prochlorococcaceae</taxon>
        <taxon>Prochlorococcus</taxon>
    </lineage>
</organism>
<dbReference type="SUPFAM" id="SSF54106">
    <property type="entry name" value="LysM domain"/>
    <property type="match status" value="2"/>
</dbReference>
<evidence type="ECO:0000313" key="3">
    <source>
        <dbReference type="Proteomes" id="UP000001589"/>
    </source>
</evidence>
<dbReference type="CDD" id="cd00118">
    <property type="entry name" value="LysM"/>
    <property type="match status" value="2"/>
</dbReference>
<accession>A2BUW0</accession>
<dbReference type="STRING" id="167542.P9515_03621"/>
<evidence type="ECO:0000313" key="2">
    <source>
        <dbReference type="EMBL" id="ABM71571.1"/>
    </source>
</evidence>
<dbReference type="EMBL" id="CP000552">
    <property type="protein sequence ID" value="ABM71571.1"/>
    <property type="molecule type" value="Genomic_DNA"/>
</dbReference>
<dbReference type="AlphaFoldDB" id="A2BUW0"/>
<gene>
    <name evidence="2" type="ordered locus">P9515_03621</name>
</gene>
<evidence type="ECO:0000259" key="1">
    <source>
        <dbReference type="PROSITE" id="PS51782"/>
    </source>
</evidence>
<dbReference type="PROSITE" id="PS51782">
    <property type="entry name" value="LYSM"/>
    <property type="match status" value="2"/>
</dbReference>
<dbReference type="Pfam" id="PF01476">
    <property type="entry name" value="LysM"/>
    <property type="match status" value="2"/>
</dbReference>
<protein>
    <submittedName>
        <fullName evidence="2">Possible LysM domain</fullName>
    </submittedName>
</protein>
<dbReference type="PANTHER" id="PTHR33734:SF22">
    <property type="entry name" value="MEMBRANE-BOUND LYTIC MUREIN TRANSGLYCOSYLASE D"/>
    <property type="match status" value="1"/>
</dbReference>
<feature type="domain" description="LysM" evidence="1">
    <location>
        <begin position="51"/>
        <end position="95"/>
    </location>
</feature>
<dbReference type="Gene3D" id="3.10.350.10">
    <property type="entry name" value="LysM domain"/>
    <property type="match status" value="2"/>
</dbReference>
<dbReference type="Proteomes" id="UP000001589">
    <property type="component" value="Chromosome"/>
</dbReference>
<feature type="domain" description="LysM" evidence="1">
    <location>
        <begin position="111"/>
        <end position="155"/>
    </location>
</feature>
<dbReference type="OrthoDB" id="9769314at2"/>
<dbReference type="InterPro" id="IPR018392">
    <property type="entry name" value="LysM"/>
</dbReference>
<name>A2BUW0_PROM5</name>
<dbReference type="HOGENOM" id="CLU_1085287_0_0_3"/>
<dbReference type="eggNOG" id="COG1388">
    <property type="taxonomic scope" value="Bacteria"/>
</dbReference>
<dbReference type="RefSeq" id="WP_011819679.1">
    <property type="nucleotide sequence ID" value="NC_008817.1"/>
</dbReference>
<dbReference type="GeneID" id="60200361"/>